<dbReference type="Proteomes" id="UP000248714">
    <property type="component" value="Unassembled WGS sequence"/>
</dbReference>
<evidence type="ECO:0000256" key="1">
    <source>
        <dbReference type="SAM" id="Phobius"/>
    </source>
</evidence>
<feature type="transmembrane region" description="Helical" evidence="1">
    <location>
        <begin position="295"/>
        <end position="313"/>
    </location>
</feature>
<feature type="transmembrane region" description="Helical" evidence="1">
    <location>
        <begin position="248"/>
        <end position="267"/>
    </location>
</feature>
<feature type="transmembrane region" description="Helical" evidence="1">
    <location>
        <begin position="48"/>
        <end position="68"/>
    </location>
</feature>
<dbReference type="RefSeq" id="WP_112231604.1">
    <property type="nucleotide sequence ID" value="NZ_QLTT01000013.1"/>
</dbReference>
<sequence>MIWRTIISGAALVALSLINDQMHWLLPLTYAAVAITVLLIVVAPRPAWVALVIAGISAFAVRTVTMAISPPLSDDPCLHGGIVCGGSQPGWYRSTDLYGSDDTTYLVELPFLPAWALVVGVLGWAIRCLSWRVAVAGALYAVAVWQMPFEAPIVLFAAAAAAIGPRRDARYLTGIGILALVLIDQRGPWTLLVTIIAITVTLGLGIWAWVKKNGVDGAVALVSLASAALTPFLSAGVLLVASAIKQRTLAVVAVCALGAVAVGQTLVPRDEAQTFATLRAVPVDTGFTDEQSSPIWLIAGGVLLAGAAVAALYRHRHRREPDQANG</sequence>
<evidence type="ECO:0008006" key="4">
    <source>
        <dbReference type="Google" id="ProtNLM"/>
    </source>
</evidence>
<keyword evidence="1" id="KW-1133">Transmembrane helix</keyword>
<protein>
    <recommendedName>
        <fullName evidence="4">DUF2029 domain-containing protein</fullName>
    </recommendedName>
</protein>
<reference evidence="2 3" key="1">
    <citation type="submission" date="2018-06" db="EMBL/GenBank/DDBJ databases">
        <title>Genomic Encyclopedia of Type Strains, Phase IV (KMG-IV): sequencing the most valuable type-strain genomes for metagenomic binning, comparative biology and taxonomic classification.</title>
        <authorList>
            <person name="Goeker M."/>
        </authorList>
    </citation>
    <scope>NUCLEOTIDE SEQUENCE [LARGE SCALE GENOMIC DNA]</scope>
    <source>
        <strain evidence="2 3">DSM 45479</strain>
    </source>
</reference>
<proteinExistence type="predicted"/>
<keyword evidence="1" id="KW-0472">Membrane</keyword>
<keyword evidence="1" id="KW-0812">Transmembrane</keyword>
<name>A0ABX9DWT1_9PSEU</name>
<keyword evidence="3" id="KW-1185">Reference proteome</keyword>
<feature type="transmembrane region" description="Helical" evidence="1">
    <location>
        <begin position="105"/>
        <end position="126"/>
    </location>
</feature>
<comment type="caution">
    <text evidence="2">The sequence shown here is derived from an EMBL/GenBank/DDBJ whole genome shotgun (WGS) entry which is preliminary data.</text>
</comment>
<dbReference type="EMBL" id="QLTT01000013">
    <property type="protein sequence ID" value="RAS59879.1"/>
    <property type="molecule type" value="Genomic_DNA"/>
</dbReference>
<organism evidence="2 3">
    <name type="scientific">Lentzea atacamensis</name>
    <dbReference type="NCBI Taxonomy" id="531938"/>
    <lineage>
        <taxon>Bacteria</taxon>
        <taxon>Bacillati</taxon>
        <taxon>Actinomycetota</taxon>
        <taxon>Actinomycetes</taxon>
        <taxon>Pseudonocardiales</taxon>
        <taxon>Pseudonocardiaceae</taxon>
        <taxon>Lentzea</taxon>
    </lineage>
</organism>
<gene>
    <name evidence="2" type="ORF">C8D87_113185</name>
</gene>
<feature type="transmembrane region" description="Helical" evidence="1">
    <location>
        <begin position="191"/>
        <end position="210"/>
    </location>
</feature>
<feature type="transmembrane region" description="Helical" evidence="1">
    <location>
        <begin position="222"/>
        <end position="241"/>
    </location>
</feature>
<evidence type="ECO:0000313" key="3">
    <source>
        <dbReference type="Proteomes" id="UP000248714"/>
    </source>
</evidence>
<accession>A0ABX9DWT1</accession>
<feature type="transmembrane region" description="Helical" evidence="1">
    <location>
        <begin position="22"/>
        <end position="41"/>
    </location>
</feature>
<evidence type="ECO:0000313" key="2">
    <source>
        <dbReference type="EMBL" id="RAS59879.1"/>
    </source>
</evidence>